<dbReference type="InterPro" id="IPR037185">
    <property type="entry name" value="EmrE-like"/>
</dbReference>
<feature type="transmembrane region" description="Helical" evidence="5">
    <location>
        <begin position="44"/>
        <end position="63"/>
    </location>
</feature>
<proteinExistence type="predicted"/>
<evidence type="ECO:0000259" key="6">
    <source>
        <dbReference type="Pfam" id="PF00892"/>
    </source>
</evidence>
<dbReference type="Proteomes" id="UP000228503">
    <property type="component" value="Unassembled WGS sequence"/>
</dbReference>
<evidence type="ECO:0000256" key="1">
    <source>
        <dbReference type="ARBA" id="ARBA00004141"/>
    </source>
</evidence>
<protein>
    <recommendedName>
        <fullName evidence="6">EamA domain-containing protein</fullName>
    </recommendedName>
</protein>
<dbReference type="Pfam" id="PF00892">
    <property type="entry name" value="EamA"/>
    <property type="match status" value="1"/>
</dbReference>
<keyword evidence="2 5" id="KW-0812">Transmembrane</keyword>
<evidence type="ECO:0000256" key="3">
    <source>
        <dbReference type="ARBA" id="ARBA00022989"/>
    </source>
</evidence>
<dbReference type="EMBL" id="PFOB01000071">
    <property type="protein sequence ID" value="PIZ61926.1"/>
    <property type="molecule type" value="Genomic_DNA"/>
</dbReference>
<organism evidence="7 8">
    <name type="scientific">Candidatus Roizmanbacteria bacterium CG_4_10_14_0_2_um_filter_39_13</name>
    <dbReference type="NCBI Taxonomy" id="1974825"/>
    <lineage>
        <taxon>Bacteria</taxon>
        <taxon>Candidatus Roizmaniibacteriota</taxon>
    </lineage>
</organism>
<feature type="domain" description="EamA" evidence="6">
    <location>
        <begin position="45"/>
        <end position="186"/>
    </location>
</feature>
<dbReference type="PANTHER" id="PTHR32322:SF14">
    <property type="entry name" value="PROTEIN PAGO"/>
    <property type="match status" value="1"/>
</dbReference>
<keyword evidence="4 5" id="KW-0472">Membrane</keyword>
<accession>A0A2M7TVR6</accession>
<feature type="transmembrane region" description="Helical" evidence="5">
    <location>
        <begin position="108"/>
        <end position="129"/>
    </location>
</feature>
<evidence type="ECO:0000256" key="2">
    <source>
        <dbReference type="ARBA" id="ARBA00022692"/>
    </source>
</evidence>
<comment type="caution">
    <text evidence="7">The sequence shown here is derived from an EMBL/GenBank/DDBJ whole genome shotgun (WGS) entry which is preliminary data.</text>
</comment>
<feature type="transmembrane region" description="Helical" evidence="5">
    <location>
        <begin position="167"/>
        <end position="187"/>
    </location>
</feature>
<dbReference type="AlphaFoldDB" id="A0A2M7TVR6"/>
<dbReference type="InterPro" id="IPR000620">
    <property type="entry name" value="EamA_dom"/>
</dbReference>
<evidence type="ECO:0000313" key="7">
    <source>
        <dbReference type="EMBL" id="PIZ61926.1"/>
    </source>
</evidence>
<reference evidence="8" key="1">
    <citation type="submission" date="2017-09" db="EMBL/GenBank/DDBJ databases">
        <title>Depth-based differentiation of microbial function through sediment-hosted aquifers and enrichment of novel symbionts in the deep terrestrial subsurface.</title>
        <authorList>
            <person name="Probst A.J."/>
            <person name="Ladd B."/>
            <person name="Jarett J.K."/>
            <person name="Geller-Mcgrath D.E."/>
            <person name="Sieber C.M.K."/>
            <person name="Emerson J.B."/>
            <person name="Anantharaman K."/>
            <person name="Thomas B.C."/>
            <person name="Malmstrom R."/>
            <person name="Stieglmeier M."/>
            <person name="Klingl A."/>
            <person name="Woyke T."/>
            <person name="Ryan C.M."/>
            <person name="Banfield J.F."/>
        </authorList>
    </citation>
    <scope>NUCLEOTIDE SEQUENCE [LARGE SCALE GENOMIC DNA]</scope>
</reference>
<evidence type="ECO:0000313" key="8">
    <source>
        <dbReference type="Proteomes" id="UP000228503"/>
    </source>
</evidence>
<sequence length="198" mass="21593">MSAIFLKEKLSVRFIFLATTALMGSYLISFGTAPISLSFDGKEIIYLLAIGAAFCWGTGTILSKKVLDKVEFPTATALRFLLAIPISFAFIFMLKQSYDFTQIATGDFVRFLIIAGITGGAGALFLYYWGLQNTQAKISTFAELMFPVVSILIAITPLNPYGSPQQISGPNIIGIIILLASIILITLENHAQKNQVHD</sequence>
<gene>
    <name evidence="7" type="ORF">COY16_05670</name>
</gene>
<feature type="transmembrane region" description="Helical" evidence="5">
    <location>
        <begin position="141"/>
        <end position="161"/>
    </location>
</feature>
<evidence type="ECO:0000256" key="5">
    <source>
        <dbReference type="SAM" id="Phobius"/>
    </source>
</evidence>
<feature type="transmembrane region" description="Helical" evidence="5">
    <location>
        <begin position="12"/>
        <end position="32"/>
    </location>
</feature>
<dbReference type="GO" id="GO:0016020">
    <property type="term" value="C:membrane"/>
    <property type="evidence" value="ECO:0007669"/>
    <property type="project" value="UniProtKB-SubCell"/>
</dbReference>
<evidence type="ECO:0000256" key="4">
    <source>
        <dbReference type="ARBA" id="ARBA00023136"/>
    </source>
</evidence>
<dbReference type="InterPro" id="IPR050638">
    <property type="entry name" value="AA-Vitamin_Transporters"/>
</dbReference>
<comment type="subcellular location">
    <subcellularLocation>
        <location evidence="1">Membrane</location>
        <topology evidence="1">Multi-pass membrane protein</topology>
    </subcellularLocation>
</comment>
<keyword evidence="3 5" id="KW-1133">Transmembrane helix</keyword>
<dbReference type="SUPFAM" id="SSF103481">
    <property type="entry name" value="Multidrug resistance efflux transporter EmrE"/>
    <property type="match status" value="1"/>
</dbReference>
<name>A0A2M7TVR6_9BACT</name>
<feature type="transmembrane region" description="Helical" evidence="5">
    <location>
        <begin position="75"/>
        <end position="96"/>
    </location>
</feature>
<dbReference type="PANTHER" id="PTHR32322">
    <property type="entry name" value="INNER MEMBRANE TRANSPORTER"/>
    <property type="match status" value="1"/>
</dbReference>